<gene>
    <name evidence="1" type="ORF">GC250_06170</name>
</gene>
<dbReference type="RefSeq" id="WP_054839199.1">
    <property type="nucleotide sequence ID" value="NZ_BBBY01000051.1"/>
</dbReference>
<reference evidence="1 2" key="1">
    <citation type="submission" date="2019-10" db="EMBL/GenBank/DDBJ databases">
        <title>Sequencing and Assembly of Multiple Reported Metal-Biooxidizing Members of the Extremely Thermoacidophilic Archaeal Family Sulfolobaceae.</title>
        <authorList>
            <person name="Counts J.A."/>
            <person name="Kelly R.M."/>
        </authorList>
    </citation>
    <scope>NUCLEOTIDE SEQUENCE [LARGE SCALE GENOMIC DNA]</scope>
    <source>
        <strain evidence="1 2">DSM 6482</strain>
    </source>
</reference>
<organism evidence="1 2">
    <name type="scientific">Sulfuracidifex metallicus DSM 6482 = JCM 9184</name>
    <dbReference type="NCBI Taxonomy" id="523847"/>
    <lineage>
        <taxon>Archaea</taxon>
        <taxon>Thermoproteota</taxon>
        <taxon>Thermoprotei</taxon>
        <taxon>Sulfolobales</taxon>
        <taxon>Sulfolobaceae</taxon>
        <taxon>Sulfuracidifex</taxon>
    </lineage>
</organism>
<comment type="caution">
    <text evidence="1">The sequence shown here is derived from an EMBL/GenBank/DDBJ whole genome shotgun (WGS) entry which is preliminary data.</text>
</comment>
<evidence type="ECO:0000313" key="1">
    <source>
        <dbReference type="EMBL" id="MUN29028.1"/>
    </source>
</evidence>
<dbReference type="EMBL" id="WGGD01000005">
    <property type="protein sequence ID" value="MUN29028.1"/>
    <property type="molecule type" value="Genomic_DNA"/>
</dbReference>
<name>A0A6A9QMS2_SULME</name>
<protein>
    <submittedName>
        <fullName evidence="1">Uncharacterized protein</fullName>
    </submittedName>
</protein>
<evidence type="ECO:0000313" key="2">
    <source>
        <dbReference type="Proteomes" id="UP000470772"/>
    </source>
</evidence>
<dbReference type="AlphaFoldDB" id="A0A6A9QMS2"/>
<proteinExistence type="predicted"/>
<dbReference type="Proteomes" id="UP000470772">
    <property type="component" value="Unassembled WGS sequence"/>
</dbReference>
<sequence>MIVTNGVSVTKTPWFKLGTMWYASAPFNSPIWDTDDNLRSGRNDSHCGASSSALLGEVIKQEALPVMAG</sequence>
<accession>A0A6A9QMS2</accession>
<dbReference type="OrthoDB" id="35061at2157"/>
<keyword evidence="2" id="KW-1185">Reference proteome</keyword>